<comment type="caution">
    <text evidence="3">The sequence shown here is derived from an EMBL/GenBank/DDBJ whole genome shotgun (WGS) entry which is preliminary data.</text>
</comment>
<protein>
    <submittedName>
        <fullName evidence="3">Endonuclease/exonuclease/phosphatase family protein</fullName>
    </submittedName>
</protein>
<sequence length="292" mass="30122">MRSPRALIPLLSICAAAAVVTAAATGASIEGLPGGGGSALADGAATSPDAVTIKAMTWNVCGDAKPGCPLGAAPTRLTKEIAQRMRETEVGGRKVTTNAVLLQEVCEGHVRAFKKVERLSTWTWAFAAPPKGSSCSNGQGRRGVAIGTEAPLVDAQPTGLPGREQIALCGEVPSWATRVCVTRFEAGGAEGRRKQAAALAELAGGGRVLFGGDLGDTPESPALDPLYQSYAECDQSGTSRSGASTRQDWTGAAVAKTDYLFITRSAAVSCSVPAERVKASDHRPLSAVVRYR</sequence>
<keyword evidence="1" id="KW-0732">Signal</keyword>
<dbReference type="RefSeq" id="WP_117397283.1">
    <property type="nucleotide sequence ID" value="NZ_QVNQ01000001.1"/>
</dbReference>
<dbReference type="Pfam" id="PF03372">
    <property type="entry name" value="Exo_endo_phos"/>
    <property type="match status" value="1"/>
</dbReference>
<dbReference type="EMBL" id="QVNQ01000001">
    <property type="protein sequence ID" value="RFS86834.1"/>
    <property type="molecule type" value="Genomic_DNA"/>
</dbReference>
<keyword evidence="3" id="KW-0378">Hydrolase</keyword>
<evidence type="ECO:0000256" key="1">
    <source>
        <dbReference type="SAM" id="SignalP"/>
    </source>
</evidence>
<dbReference type="AlphaFoldDB" id="A0A372GN68"/>
<organism evidence="3 4">
    <name type="scientific">Actinomadura spongiicola</name>
    <dbReference type="NCBI Taxonomy" id="2303421"/>
    <lineage>
        <taxon>Bacteria</taxon>
        <taxon>Bacillati</taxon>
        <taxon>Actinomycetota</taxon>
        <taxon>Actinomycetes</taxon>
        <taxon>Streptosporangiales</taxon>
        <taxon>Thermomonosporaceae</taxon>
        <taxon>Actinomadura</taxon>
    </lineage>
</organism>
<dbReference type="InterPro" id="IPR036691">
    <property type="entry name" value="Endo/exonu/phosph_ase_sf"/>
</dbReference>
<gene>
    <name evidence="3" type="ORF">D0T12_00670</name>
</gene>
<evidence type="ECO:0000313" key="3">
    <source>
        <dbReference type="EMBL" id="RFS86834.1"/>
    </source>
</evidence>
<feature type="domain" description="Endonuclease/exonuclease/phosphatase" evidence="2">
    <location>
        <begin position="56"/>
        <end position="282"/>
    </location>
</feature>
<feature type="chain" id="PRO_5039508243" evidence="1">
    <location>
        <begin position="23"/>
        <end position="292"/>
    </location>
</feature>
<keyword evidence="3" id="KW-0255">Endonuclease</keyword>
<keyword evidence="3" id="KW-0269">Exonuclease</keyword>
<dbReference type="SUPFAM" id="SSF56219">
    <property type="entry name" value="DNase I-like"/>
    <property type="match status" value="1"/>
</dbReference>
<dbReference type="GO" id="GO:0004527">
    <property type="term" value="F:exonuclease activity"/>
    <property type="evidence" value="ECO:0007669"/>
    <property type="project" value="UniProtKB-KW"/>
</dbReference>
<keyword evidence="4" id="KW-1185">Reference proteome</keyword>
<dbReference type="OrthoDB" id="3515699at2"/>
<evidence type="ECO:0000313" key="4">
    <source>
        <dbReference type="Proteomes" id="UP000262882"/>
    </source>
</evidence>
<dbReference type="InterPro" id="IPR005135">
    <property type="entry name" value="Endo/exonuclease/phosphatase"/>
</dbReference>
<reference evidence="3 4" key="1">
    <citation type="submission" date="2018-08" db="EMBL/GenBank/DDBJ databases">
        <title>Actinomadura spongicola sp. nov., isolated from marine sponge Leucetta chagosensis.</title>
        <authorList>
            <person name="Li L."/>
            <person name="Lin H.W."/>
        </authorList>
    </citation>
    <scope>NUCLEOTIDE SEQUENCE [LARGE SCALE GENOMIC DNA]</scope>
    <source>
        <strain evidence="3 4">LHW52907</strain>
    </source>
</reference>
<dbReference type="Gene3D" id="3.60.10.10">
    <property type="entry name" value="Endonuclease/exonuclease/phosphatase"/>
    <property type="match status" value="1"/>
</dbReference>
<dbReference type="GO" id="GO:0004519">
    <property type="term" value="F:endonuclease activity"/>
    <property type="evidence" value="ECO:0007669"/>
    <property type="project" value="UniProtKB-KW"/>
</dbReference>
<accession>A0A372GN68</accession>
<feature type="signal peptide" evidence="1">
    <location>
        <begin position="1"/>
        <end position="22"/>
    </location>
</feature>
<keyword evidence="3" id="KW-0540">Nuclease</keyword>
<dbReference type="Proteomes" id="UP000262882">
    <property type="component" value="Unassembled WGS sequence"/>
</dbReference>
<proteinExistence type="predicted"/>
<name>A0A372GN68_9ACTN</name>
<evidence type="ECO:0000259" key="2">
    <source>
        <dbReference type="Pfam" id="PF03372"/>
    </source>
</evidence>